<keyword evidence="1" id="KW-0472">Membrane</keyword>
<reference evidence="2 3" key="1">
    <citation type="submission" date="2016-10" db="EMBL/GenBank/DDBJ databases">
        <authorList>
            <person name="Varghese N."/>
            <person name="Submissions S."/>
        </authorList>
    </citation>
    <scope>NUCLEOTIDE SEQUENCE [LARGE SCALE GENOMIC DNA]</scope>
    <source>
        <strain evidence="2 3">DSM 2373</strain>
    </source>
</reference>
<protein>
    <submittedName>
        <fullName evidence="2">Uncharacterized protein</fullName>
    </submittedName>
</protein>
<keyword evidence="1" id="KW-0812">Transmembrane</keyword>
<dbReference type="Proteomes" id="UP000326500">
    <property type="component" value="Unassembled WGS sequence"/>
</dbReference>
<evidence type="ECO:0000256" key="1">
    <source>
        <dbReference type="SAM" id="Phobius"/>
    </source>
</evidence>
<keyword evidence="1" id="KW-1133">Transmembrane helix</keyword>
<accession>A0A1G8Y2D7</accession>
<dbReference type="RefSeq" id="WP_066954998.1">
    <property type="nucleotide sequence ID" value="NZ_BCNX01000004.1"/>
</dbReference>
<evidence type="ECO:0000313" key="3">
    <source>
        <dbReference type="Proteomes" id="UP000326500"/>
    </source>
</evidence>
<dbReference type="EMBL" id="FNFT01000002">
    <property type="protein sequence ID" value="SDJ96614.1"/>
    <property type="molecule type" value="Genomic_DNA"/>
</dbReference>
<keyword evidence="3" id="KW-1185">Reference proteome</keyword>
<feature type="transmembrane region" description="Helical" evidence="1">
    <location>
        <begin position="7"/>
        <end position="39"/>
    </location>
</feature>
<sequence>MNKNQRIVLVIGGLITLGLFFIDPFIALIALILVLVLLMSLRIMEETGNYPLVTATLSEDAREIIVTNTGTAKAQNIRIALVPLNIDFELASLEPDEESGFSLESMISEAKAVVTYENTAGQKQTRSYPLKALEAGRDLTEPMFPIFGRR</sequence>
<organism evidence="2 3">
    <name type="scientific">Methanoculleus thermophilus</name>
    <dbReference type="NCBI Taxonomy" id="2200"/>
    <lineage>
        <taxon>Archaea</taxon>
        <taxon>Methanobacteriati</taxon>
        <taxon>Methanobacteriota</taxon>
        <taxon>Stenosarchaea group</taxon>
        <taxon>Methanomicrobia</taxon>
        <taxon>Methanomicrobiales</taxon>
        <taxon>Methanomicrobiaceae</taxon>
        <taxon>Methanoculleus</taxon>
    </lineage>
</organism>
<proteinExistence type="predicted"/>
<dbReference type="OrthoDB" id="118141at2157"/>
<gene>
    <name evidence="2" type="ORF">SAMN04488571_102165</name>
</gene>
<evidence type="ECO:0000313" key="2">
    <source>
        <dbReference type="EMBL" id="SDJ96614.1"/>
    </source>
</evidence>
<name>A0A1G8Y2D7_9EURY</name>
<dbReference type="AlphaFoldDB" id="A0A1G8Y2D7"/>